<comment type="caution">
    <text evidence="2">The sequence shown here is derived from an EMBL/GenBank/DDBJ whole genome shotgun (WGS) entry which is preliminary data.</text>
</comment>
<dbReference type="PATRIC" id="fig|199198.4.peg.4112"/>
<proteinExistence type="predicted"/>
<feature type="transmembrane region" description="Helical" evidence="1">
    <location>
        <begin position="20"/>
        <end position="46"/>
    </location>
</feature>
<dbReference type="Proteomes" id="UP000050297">
    <property type="component" value="Unassembled WGS sequence"/>
</dbReference>
<name>A0A0L8INJ2_PSESX</name>
<organism evidence="2 3">
    <name type="scientific">Pseudomonas syringae pv. aceris</name>
    <dbReference type="NCBI Taxonomy" id="199198"/>
    <lineage>
        <taxon>Bacteria</taxon>
        <taxon>Pseudomonadati</taxon>
        <taxon>Pseudomonadota</taxon>
        <taxon>Gammaproteobacteria</taxon>
        <taxon>Pseudomonadales</taxon>
        <taxon>Pseudomonadaceae</taxon>
        <taxon>Pseudomonas</taxon>
        <taxon>Pseudomonas syringae</taxon>
    </lineage>
</organism>
<gene>
    <name evidence="2" type="ORF">ALO91_102391</name>
</gene>
<evidence type="ECO:0000313" key="2">
    <source>
        <dbReference type="EMBL" id="KPW17612.1"/>
    </source>
</evidence>
<evidence type="ECO:0000256" key="1">
    <source>
        <dbReference type="SAM" id="Phobius"/>
    </source>
</evidence>
<sequence length="52" mass="5880">MSTIYDPDARTVRQVSTAIFLLTGTFAAMGPVSFSGGWWIYGCIWLQRGFRF</sequence>
<evidence type="ECO:0000313" key="3">
    <source>
        <dbReference type="Proteomes" id="UP000050297"/>
    </source>
</evidence>
<keyword evidence="1" id="KW-0472">Membrane</keyword>
<keyword evidence="1" id="KW-0812">Transmembrane</keyword>
<dbReference type="EMBL" id="LJPM01000352">
    <property type="protein sequence ID" value="KPW17612.1"/>
    <property type="molecule type" value="Genomic_DNA"/>
</dbReference>
<reference evidence="2 3" key="1">
    <citation type="submission" date="2015-09" db="EMBL/GenBank/DDBJ databases">
        <title>Genome announcement of multiple Pseudomonas syringae strains.</title>
        <authorList>
            <person name="Thakur S."/>
            <person name="Wang P.W."/>
            <person name="Gong Y."/>
            <person name="Weir B.S."/>
            <person name="Guttman D.S."/>
        </authorList>
    </citation>
    <scope>NUCLEOTIDE SEQUENCE [LARGE SCALE GENOMIC DNA]</scope>
    <source>
        <strain evidence="2 3">ICMP2802</strain>
    </source>
</reference>
<protein>
    <submittedName>
        <fullName evidence="2">Uncharacterized protein</fullName>
    </submittedName>
</protein>
<keyword evidence="1" id="KW-1133">Transmembrane helix</keyword>
<dbReference type="AlphaFoldDB" id="A0A0L8INJ2"/>
<accession>A0A0L8INJ2</accession>